<dbReference type="InterPro" id="IPR050570">
    <property type="entry name" value="Cell_wall_metabolism_enzyme"/>
</dbReference>
<proteinExistence type="predicted"/>
<organism evidence="4 5">
    <name type="scientific">Candidatus Thermokryptus mobilis</name>
    <dbReference type="NCBI Taxonomy" id="1643428"/>
    <lineage>
        <taxon>Bacteria</taxon>
        <taxon>Pseudomonadati</taxon>
        <taxon>Candidatus Kryptoniota</taxon>
        <taxon>Candidatus Thermokryptus</taxon>
    </lineage>
</organism>
<dbReference type="Proteomes" id="UP000320623">
    <property type="component" value="Unassembled WGS sequence"/>
</dbReference>
<name>A0A0S4N9T8_9BACT</name>
<evidence type="ECO:0000313" key="4">
    <source>
        <dbReference type="EMBL" id="CUU06975.1"/>
    </source>
</evidence>
<keyword evidence="5" id="KW-1185">Reference proteome</keyword>
<keyword evidence="2" id="KW-0175">Coiled coil</keyword>
<dbReference type="PANTHER" id="PTHR21666">
    <property type="entry name" value="PEPTIDASE-RELATED"/>
    <property type="match status" value="1"/>
</dbReference>
<keyword evidence="1" id="KW-0732">Signal</keyword>
<evidence type="ECO:0000256" key="1">
    <source>
        <dbReference type="ARBA" id="ARBA00022729"/>
    </source>
</evidence>
<dbReference type="STRING" id="1643428.GCA_001442855_01631"/>
<dbReference type="OrthoDB" id="9815884at2"/>
<dbReference type="Gene3D" id="6.10.250.3150">
    <property type="match status" value="1"/>
</dbReference>
<feature type="coiled-coil region" evidence="2">
    <location>
        <begin position="160"/>
        <end position="254"/>
    </location>
</feature>
<dbReference type="PANTHER" id="PTHR21666:SF289">
    <property type="entry name" value="L-ALA--D-GLU ENDOPEPTIDASE"/>
    <property type="match status" value="1"/>
</dbReference>
<dbReference type="RefSeq" id="WP_140945400.1">
    <property type="nucleotide sequence ID" value="NZ_FAOO01000011.1"/>
</dbReference>
<dbReference type="Gene3D" id="2.70.70.10">
    <property type="entry name" value="Glucose Permease (Domain IIA)"/>
    <property type="match status" value="1"/>
</dbReference>
<dbReference type="GO" id="GO:0004222">
    <property type="term" value="F:metalloendopeptidase activity"/>
    <property type="evidence" value="ECO:0007669"/>
    <property type="project" value="TreeGrafter"/>
</dbReference>
<feature type="domain" description="M23ase beta-sheet core" evidence="3">
    <location>
        <begin position="295"/>
        <end position="386"/>
    </location>
</feature>
<accession>A0A0S4N9T8</accession>
<keyword evidence="4" id="KW-0378">Hydrolase</keyword>
<sequence>MERIWALILILTLTLEVLSQNAVKKKQEELKRLKEEINLYEMKIKEAQQKEKFTLDLIDDYERRDNLLRKLISELKKQANENEKEIKKLQDEILRSEQEIKNLKEKYASYIRSTYKRGRTHDFELILSARSLNQMLIRTVYLKKFSKFGKAIIDSILSKQENLKKQKGELELALSKQRELISQKEEEEKNLLNGIKEKKELLEKIRKDKQKLQAQIERRKRAIKEIENVIAKLIEEEKERKRREEIKKRKKVETPKVESAFAKLKGKLPWPVDNGKIVARYGEQVHPVLKTVTLNYGVDIQVKGETEVRAVADGVVSKIFWLPSFENLIIITHDGGFRTVYANLSDIFVSEGEKVNAGQIIGKSGESIEGSIVHFEIWHERQQQNPEVWLSKK</sequence>
<dbReference type="InterPro" id="IPR011055">
    <property type="entry name" value="Dup_hybrid_motif"/>
</dbReference>
<evidence type="ECO:0000259" key="3">
    <source>
        <dbReference type="Pfam" id="PF01551"/>
    </source>
</evidence>
<dbReference type="EMBL" id="FAOO01000011">
    <property type="protein sequence ID" value="CUU06975.1"/>
    <property type="molecule type" value="Genomic_DNA"/>
</dbReference>
<gene>
    <name evidence="4" type="ORF">JGI1_01666</name>
</gene>
<dbReference type="SUPFAM" id="SSF51261">
    <property type="entry name" value="Duplicated hybrid motif"/>
    <property type="match status" value="1"/>
</dbReference>
<dbReference type="CDD" id="cd12797">
    <property type="entry name" value="M23_peptidase"/>
    <property type="match status" value="1"/>
</dbReference>
<dbReference type="Pfam" id="PF01551">
    <property type="entry name" value="Peptidase_M23"/>
    <property type="match status" value="1"/>
</dbReference>
<feature type="coiled-coil region" evidence="2">
    <location>
        <begin position="16"/>
        <end position="113"/>
    </location>
</feature>
<dbReference type="InterPro" id="IPR016047">
    <property type="entry name" value="M23ase_b-sheet_dom"/>
</dbReference>
<reference evidence="5" key="1">
    <citation type="submission" date="2015-11" db="EMBL/GenBank/DDBJ databases">
        <authorList>
            <person name="Varghese N."/>
        </authorList>
    </citation>
    <scope>NUCLEOTIDE SEQUENCE [LARGE SCALE GENOMIC DNA]</scope>
</reference>
<dbReference type="AlphaFoldDB" id="A0A0S4N9T8"/>
<evidence type="ECO:0000256" key="2">
    <source>
        <dbReference type="SAM" id="Coils"/>
    </source>
</evidence>
<evidence type="ECO:0000313" key="5">
    <source>
        <dbReference type="Proteomes" id="UP000320623"/>
    </source>
</evidence>
<protein>
    <submittedName>
        <fullName evidence="4">Septal ring factor EnvC, activator of murein hydrolases AmiA and AmiB</fullName>
    </submittedName>
</protein>